<evidence type="ECO:0000256" key="6">
    <source>
        <dbReference type="SAM" id="MobiDB-lite"/>
    </source>
</evidence>
<evidence type="ECO:0000256" key="3">
    <source>
        <dbReference type="ARBA" id="ARBA00022692"/>
    </source>
</evidence>
<dbReference type="OrthoDB" id="3257095at2759"/>
<feature type="transmembrane region" description="Helical" evidence="7">
    <location>
        <begin position="525"/>
        <end position="544"/>
    </location>
</feature>
<accession>A0A6A5ZSY9</accession>
<keyword evidence="9" id="KW-1185">Reference proteome</keyword>
<feature type="transmembrane region" description="Helical" evidence="7">
    <location>
        <begin position="424"/>
        <end position="442"/>
    </location>
</feature>
<feature type="transmembrane region" description="Helical" evidence="7">
    <location>
        <begin position="213"/>
        <end position="233"/>
    </location>
</feature>
<feature type="transmembrane region" description="Helical" evidence="7">
    <location>
        <begin position="372"/>
        <end position="394"/>
    </location>
</feature>
<keyword evidence="4 7" id="KW-1133">Transmembrane helix</keyword>
<protein>
    <submittedName>
        <fullName evidence="8">Amino acid permease-domain-containing protein</fullName>
    </submittedName>
</protein>
<evidence type="ECO:0000256" key="4">
    <source>
        <dbReference type="ARBA" id="ARBA00022989"/>
    </source>
</evidence>
<evidence type="ECO:0000256" key="1">
    <source>
        <dbReference type="ARBA" id="ARBA00004141"/>
    </source>
</evidence>
<dbReference type="InterPro" id="IPR002293">
    <property type="entry name" value="AA/rel_permease1"/>
</dbReference>
<organism evidence="8 9">
    <name type="scientific">Lophiotrema nucula</name>
    <dbReference type="NCBI Taxonomy" id="690887"/>
    <lineage>
        <taxon>Eukaryota</taxon>
        <taxon>Fungi</taxon>
        <taxon>Dikarya</taxon>
        <taxon>Ascomycota</taxon>
        <taxon>Pezizomycotina</taxon>
        <taxon>Dothideomycetes</taxon>
        <taxon>Pleosporomycetidae</taxon>
        <taxon>Pleosporales</taxon>
        <taxon>Lophiotremataceae</taxon>
        <taxon>Lophiotrema</taxon>
    </lineage>
</organism>
<feature type="transmembrane region" description="Helical" evidence="7">
    <location>
        <begin position="124"/>
        <end position="148"/>
    </location>
</feature>
<feature type="transmembrane region" description="Helical" evidence="7">
    <location>
        <begin position="169"/>
        <end position="193"/>
    </location>
</feature>
<feature type="transmembrane region" description="Helical" evidence="7">
    <location>
        <begin position="322"/>
        <end position="352"/>
    </location>
</feature>
<dbReference type="GO" id="GO:0016020">
    <property type="term" value="C:membrane"/>
    <property type="evidence" value="ECO:0007669"/>
    <property type="project" value="UniProtKB-SubCell"/>
</dbReference>
<name>A0A6A5ZSY9_9PLEO</name>
<proteinExistence type="predicted"/>
<keyword evidence="2" id="KW-0813">Transport</keyword>
<feature type="region of interest" description="Disordered" evidence="6">
    <location>
        <begin position="20"/>
        <end position="39"/>
    </location>
</feature>
<evidence type="ECO:0000256" key="7">
    <source>
        <dbReference type="SAM" id="Phobius"/>
    </source>
</evidence>
<evidence type="ECO:0000313" key="8">
    <source>
        <dbReference type="EMBL" id="KAF2122185.1"/>
    </source>
</evidence>
<sequence length="561" mass="61407">MDDTKIADASIQLRDNASAELNEDPVLSEKKGTPNDQKDMHRMGKIQELRRNFRFLSIFGYSMILMATWETGLTSSIANSRCSSARSRSTTVPPHRVWYCRTKADLKHSTLIIPLLNGGTGGAIFVFLGTAVGMGFVIVSMAEMASMAPTSGGQYHWVSEFAPKEHQRFLSYVVGWLCVLGWQTGIPSIAYLAGTQIQGLIVLNNESYVPERWHGTLLVIAVATFSIIFNTLLARKLPLVEGTVLVLHIFGFFAIFITLWVLAPRSEPSDVFGQFQDNAGWGNVGLACLVGQLAPIFSLLGSDAATHMSEELRDAAYTLPRAMIWTAVCNSILGFLMLVTICFCLGDVESVISTATGYPHIQVLYNATNSRAGATVLASITVILAVFGCVNNVATSSRQLFAFARDNGLPFGAFLSRVQPGWDIPLNSVLVSFAVAILLSLINIGSTVAFNSIASLGTCALLSSYIISISCMFVKRWRNEPLLPSRFNLGKAGIWVNGIAVVYLAIAFIFSFFPSFPHPTPDLMNWNILIYGVVIIFSLVYFIFKGKHVYVGPVEYIKKDV</sequence>
<dbReference type="Gene3D" id="1.20.1740.10">
    <property type="entry name" value="Amino acid/polyamine transporter I"/>
    <property type="match status" value="1"/>
</dbReference>
<feature type="transmembrane region" description="Helical" evidence="7">
    <location>
        <begin position="283"/>
        <end position="301"/>
    </location>
</feature>
<feature type="transmembrane region" description="Helical" evidence="7">
    <location>
        <begin position="448"/>
        <end position="474"/>
    </location>
</feature>
<feature type="transmembrane region" description="Helical" evidence="7">
    <location>
        <begin position="52"/>
        <end position="69"/>
    </location>
</feature>
<dbReference type="AlphaFoldDB" id="A0A6A5ZSY9"/>
<feature type="transmembrane region" description="Helical" evidence="7">
    <location>
        <begin position="245"/>
        <end position="263"/>
    </location>
</feature>
<dbReference type="PANTHER" id="PTHR45649">
    <property type="entry name" value="AMINO-ACID PERMEASE BAT1"/>
    <property type="match status" value="1"/>
</dbReference>
<dbReference type="PANTHER" id="PTHR45649:SF2">
    <property type="entry name" value="ACID PERMEASE, PUTATIVE-RELATED"/>
    <property type="match status" value="1"/>
</dbReference>
<dbReference type="GO" id="GO:0022857">
    <property type="term" value="F:transmembrane transporter activity"/>
    <property type="evidence" value="ECO:0007669"/>
    <property type="project" value="InterPro"/>
</dbReference>
<evidence type="ECO:0000313" key="9">
    <source>
        <dbReference type="Proteomes" id="UP000799770"/>
    </source>
</evidence>
<evidence type="ECO:0000256" key="2">
    <source>
        <dbReference type="ARBA" id="ARBA00022448"/>
    </source>
</evidence>
<dbReference type="EMBL" id="ML977311">
    <property type="protein sequence ID" value="KAF2122185.1"/>
    <property type="molecule type" value="Genomic_DNA"/>
</dbReference>
<feature type="compositionally biased region" description="Basic and acidic residues" evidence="6">
    <location>
        <begin position="27"/>
        <end position="39"/>
    </location>
</feature>
<dbReference type="Proteomes" id="UP000799770">
    <property type="component" value="Unassembled WGS sequence"/>
</dbReference>
<reference evidence="8" key="1">
    <citation type="journal article" date="2020" name="Stud. Mycol.">
        <title>101 Dothideomycetes genomes: a test case for predicting lifestyles and emergence of pathogens.</title>
        <authorList>
            <person name="Haridas S."/>
            <person name="Albert R."/>
            <person name="Binder M."/>
            <person name="Bloem J."/>
            <person name="Labutti K."/>
            <person name="Salamov A."/>
            <person name="Andreopoulos B."/>
            <person name="Baker S."/>
            <person name="Barry K."/>
            <person name="Bills G."/>
            <person name="Bluhm B."/>
            <person name="Cannon C."/>
            <person name="Castanera R."/>
            <person name="Culley D."/>
            <person name="Daum C."/>
            <person name="Ezra D."/>
            <person name="Gonzalez J."/>
            <person name="Henrissat B."/>
            <person name="Kuo A."/>
            <person name="Liang C."/>
            <person name="Lipzen A."/>
            <person name="Lutzoni F."/>
            <person name="Magnuson J."/>
            <person name="Mondo S."/>
            <person name="Nolan M."/>
            <person name="Ohm R."/>
            <person name="Pangilinan J."/>
            <person name="Park H.-J."/>
            <person name="Ramirez L."/>
            <person name="Alfaro M."/>
            <person name="Sun H."/>
            <person name="Tritt A."/>
            <person name="Yoshinaga Y."/>
            <person name="Zwiers L.-H."/>
            <person name="Turgeon B."/>
            <person name="Goodwin S."/>
            <person name="Spatafora J."/>
            <person name="Crous P."/>
            <person name="Grigoriev I."/>
        </authorList>
    </citation>
    <scope>NUCLEOTIDE SEQUENCE</scope>
    <source>
        <strain evidence="8">CBS 627.86</strain>
    </source>
</reference>
<comment type="subcellular location">
    <subcellularLocation>
        <location evidence="1">Membrane</location>
        <topology evidence="1">Multi-pass membrane protein</topology>
    </subcellularLocation>
</comment>
<keyword evidence="3 7" id="KW-0812">Transmembrane</keyword>
<evidence type="ECO:0000256" key="5">
    <source>
        <dbReference type="ARBA" id="ARBA00023136"/>
    </source>
</evidence>
<feature type="transmembrane region" description="Helical" evidence="7">
    <location>
        <begin position="494"/>
        <end position="513"/>
    </location>
</feature>
<keyword evidence="5 7" id="KW-0472">Membrane</keyword>
<dbReference type="Pfam" id="PF13520">
    <property type="entry name" value="AA_permease_2"/>
    <property type="match status" value="1"/>
</dbReference>
<gene>
    <name evidence="8" type="ORF">BDV96DRAFT_594104</name>
</gene>